<feature type="domain" description="SnoaL-like" evidence="1">
    <location>
        <begin position="15"/>
        <end position="113"/>
    </location>
</feature>
<accession>A0ABV4C0D6</accession>
<comment type="caution">
    <text evidence="2">The sequence shown here is derived from an EMBL/GenBank/DDBJ whole genome shotgun (WGS) entry which is preliminary data.</text>
</comment>
<reference evidence="2 3" key="1">
    <citation type="submission" date="2024-08" db="EMBL/GenBank/DDBJ databases">
        <title>Mycobacterium servetensis sp. nov., a novel rapid-growing mycobacterial species recovered from a human patient in Zaragoza, Spain.</title>
        <authorList>
            <person name="Tristancho-Baro A.I."/>
            <person name="Buenestado-Serrano S."/>
            <person name="Garcia De Viedma D."/>
            <person name="Milagro-Beamonte A."/>
            <person name="Burillo N."/>
            <person name="Sanz S."/>
            <person name="Lopez-Calleja A.I."/>
            <person name="Penas-Utrilla D."/>
            <person name="Guardingo M."/>
            <person name="Garcia M.J."/>
            <person name="Vinuelas-Bayon J."/>
        </authorList>
    </citation>
    <scope>NUCLEOTIDE SEQUENCE [LARGE SCALE GENOMIC DNA]</scope>
    <source>
        <strain evidence="3">HUMS_12744610</strain>
    </source>
</reference>
<dbReference type="InterPro" id="IPR032710">
    <property type="entry name" value="NTF2-like_dom_sf"/>
</dbReference>
<dbReference type="RefSeq" id="WP_369737344.1">
    <property type="nucleotide sequence ID" value="NZ_JBGEDP010000001.1"/>
</dbReference>
<proteinExistence type="predicted"/>
<evidence type="ECO:0000259" key="1">
    <source>
        <dbReference type="Pfam" id="PF12680"/>
    </source>
</evidence>
<evidence type="ECO:0000313" key="3">
    <source>
        <dbReference type="Proteomes" id="UP001564760"/>
    </source>
</evidence>
<name>A0ABV4C0D6_9MYCO</name>
<dbReference type="SUPFAM" id="SSF54427">
    <property type="entry name" value="NTF2-like"/>
    <property type="match status" value="1"/>
</dbReference>
<sequence>MPHADDRTPAITATVNRYIALVAGGSADELVELYADDATVEDPVGGEVHIGRQAIHGFYSALEGAQRECELVSLRVAGNEAAFQFRLTVNAGGQRMLIEPIDVMAFDERGKVTTMKAYWSATDVTQL</sequence>
<gene>
    <name evidence="2" type="ORF">AB8998_07830</name>
</gene>
<protein>
    <submittedName>
        <fullName evidence="2">Nuclear transport factor 2 family protein</fullName>
    </submittedName>
</protein>
<evidence type="ECO:0000313" key="2">
    <source>
        <dbReference type="EMBL" id="MEY8014921.1"/>
    </source>
</evidence>
<dbReference type="EMBL" id="JBGEDP010000001">
    <property type="protein sequence ID" value="MEY8014921.1"/>
    <property type="molecule type" value="Genomic_DNA"/>
</dbReference>
<dbReference type="Pfam" id="PF12680">
    <property type="entry name" value="SnoaL_2"/>
    <property type="match status" value="1"/>
</dbReference>
<dbReference type="Gene3D" id="3.10.450.50">
    <property type="match status" value="1"/>
</dbReference>
<keyword evidence="3" id="KW-1185">Reference proteome</keyword>
<organism evidence="2 3">
    <name type="scientific">Mycobacterium servetii</name>
    <dbReference type="NCBI Taxonomy" id="3237418"/>
    <lineage>
        <taxon>Bacteria</taxon>
        <taxon>Bacillati</taxon>
        <taxon>Actinomycetota</taxon>
        <taxon>Actinomycetes</taxon>
        <taxon>Mycobacteriales</taxon>
        <taxon>Mycobacteriaceae</taxon>
        <taxon>Mycobacterium</taxon>
    </lineage>
</organism>
<dbReference type="InterPro" id="IPR037401">
    <property type="entry name" value="SnoaL-like"/>
</dbReference>
<dbReference type="Proteomes" id="UP001564760">
    <property type="component" value="Unassembled WGS sequence"/>
</dbReference>